<feature type="transmembrane region" description="Helical" evidence="6">
    <location>
        <begin position="235"/>
        <end position="258"/>
    </location>
</feature>
<evidence type="ECO:0000256" key="6">
    <source>
        <dbReference type="SAM" id="Phobius"/>
    </source>
</evidence>
<evidence type="ECO:0000256" key="3">
    <source>
        <dbReference type="ARBA" id="ARBA00022692"/>
    </source>
</evidence>
<evidence type="ECO:0000256" key="2">
    <source>
        <dbReference type="ARBA" id="ARBA00022475"/>
    </source>
</evidence>
<dbReference type="GO" id="GO:0016413">
    <property type="term" value="F:O-acetyltransferase activity"/>
    <property type="evidence" value="ECO:0007669"/>
    <property type="project" value="TreeGrafter"/>
</dbReference>
<dbReference type="PANTHER" id="PTHR40074">
    <property type="entry name" value="O-ACETYLTRANSFERASE WECH"/>
    <property type="match status" value="1"/>
</dbReference>
<protein>
    <recommendedName>
        <fullName evidence="7">Acyltransferase 3 domain-containing protein</fullName>
    </recommendedName>
</protein>
<dbReference type="InterPro" id="IPR002656">
    <property type="entry name" value="Acyl_transf_3_dom"/>
</dbReference>
<dbReference type="Pfam" id="PF01757">
    <property type="entry name" value="Acyl_transf_3"/>
    <property type="match status" value="1"/>
</dbReference>
<comment type="subcellular location">
    <subcellularLocation>
        <location evidence="1">Cell membrane</location>
        <topology evidence="1">Multi-pass membrane protein</topology>
    </subcellularLocation>
</comment>
<feature type="transmembrane region" description="Helical" evidence="6">
    <location>
        <begin position="125"/>
        <end position="148"/>
    </location>
</feature>
<feature type="transmembrane region" description="Helical" evidence="6">
    <location>
        <begin position="297"/>
        <end position="318"/>
    </location>
</feature>
<feature type="transmembrane region" description="Helical" evidence="6">
    <location>
        <begin position="168"/>
        <end position="192"/>
    </location>
</feature>
<evidence type="ECO:0000256" key="5">
    <source>
        <dbReference type="ARBA" id="ARBA00023136"/>
    </source>
</evidence>
<organism evidence="8">
    <name type="scientific">metagenome</name>
    <dbReference type="NCBI Taxonomy" id="256318"/>
    <lineage>
        <taxon>unclassified sequences</taxon>
        <taxon>metagenomes</taxon>
    </lineage>
</organism>
<keyword evidence="4 6" id="KW-1133">Transmembrane helix</keyword>
<dbReference type="EMBL" id="UIDG01000205">
    <property type="protein sequence ID" value="SUS06450.1"/>
    <property type="molecule type" value="Genomic_DNA"/>
</dbReference>
<feature type="transmembrane region" description="Helical" evidence="6">
    <location>
        <begin position="330"/>
        <end position="351"/>
    </location>
</feature>
<sequence length="402" mass="44562">MSTTAGADANVGHDIGWLDFAKGFAMFWIIWDHINWAIFGAFPISDPTNDWPPVAERISQLQPLVGHGIWNGPLTLFHWSGGLGGEGVQLFLIASGFGLTWSLLRHADTKPDWRGYYIRRFWRIYPMWWVAHFVMLALGIIGAHGFAVDPTRPGVWASALGLRVGGQQMYVFAASWWFVGMIIQFYAVFPVFYWIFKRWGWQRFLAILLPVGIIVRALGLWAFDAPLAGMHYLDAWAHGAIFLSRLPEFVLGMALAGAMRQDPIRVQRLLSARWLLVGAVLMYLPALGLSLMVVGNAVSSVLVALCNLILVRAMAVAAERWLPSLASAMRWCAVHSLSLCLVNSVAINLMIRRGTLPDLPQMLGVVAAIIVAALALEWLTRTGTRLATSHIPFAHRSPSSGH</sequence>
<feature type="transmembrane region" description="Helical" evidence="6">
    <location>
        <begin position="87"/>
        <end position="104"/>
    </location>
</feature>
<feature type="domain" description="Acyltransferase 3" evidence="7">
    <location>
        <begin position="16"/>
        <end position="379"/>
    </location>
</feature>
<dbReference type="GO" id="GO:0009246">
    <property type="term" value="P:enterobacterial common antigen biosynthetic process"/>
    <property type="evidence" value="ECO:0007669"/>
    <property type="project" value="TreeGrafter"/>
</dbReference>
<evidence type="ECO:0000256" key="4">
    <source>
        <dbReference type="ARBA" id="ARBA00022989"/>
    </source>
</evidence>
<reference evidence="8" key="1">
    <citation type="submission" date="2018-07" db="EMBL/GenBank/DDBJ databases">
        <authorList>
            <person name="Quirk P.G."/>
            <person name="Krulwich T.A."/>
        </authorList>
    </citation>
    <scope>NUCLEOTIDE SEQUENCE</scope>
</reference>
<evidence type="ECO:0000256" key="1">
    <source>
        <dbReference type="ARBA" id="ARBA00004651"/>
    </source>
</evidence>
<name>A0A380TD99_9ZZZZ</name>
<keyword evidence="3 6" id="KW-0812">Transmembrane</keyword>
<keyword evidence="5 6" id="KW-0472">Membrane</keyword>
<keyword evidence="2" id="KW-1003">Cell membrane</keyword>
<accession>A0A380TD99</accession>
<dbReference type="PANTHER" id="PTHR40074:SF2">
    <property type="entry name" value="O-ACETYLTRANSFERASE WECH"/>
    <property type="match status" value="1"/>
</dbReference>
<dbReference type="GO" id="GO:0005886">
    <property type="term" value="C:plasma membrane"/>
    <property type="evidence" value="ECO:0007669"/>
    <property type="project" value="UniProtKB-SubCell"/>
</dbReference>
<proteinExistence type="predicted"/>
<feature type="transmembrane region" description="Helical" evidence="6">
    <location>
        <begin position="270"/>
        <end position="291"/>
    </location>
</feature>
<evidence type="ECO:0000313" key="8">
    <source>
        <dbReference type="EMBL" id="SUS06450.1"/>
    </source>
</evidence>
<gene>
    <name evidence="8" type="ORF">DF3PB_2830006</name>
</gene>
<feature type="transmembrane region" description="Helical" evidence="6">
    <location>
        <begin position="204"/>
        <end position="223"/>
    </location>
</feature>
<feature type="transmembrane region" description="Helical" evidence="6">
    <location>
        <begin position="363"/>
        <end position="380"/>
    </location>
</feature>
<dbReference type="AlphaFoldDB" id="A0A380TD99"/>
<evidence type="ECO:0000259" key="7">
    <source>
        <dbReference type="Pfam" id="PF01757"/>
    </source>
</evidence>